<dbReference type="EMBL" id="CWJI01000001">
    <property type="protein sequence ID" value="CRY53430.1"/>
    <property type="molecule type" value="Genomic_DNA"/>
</dbReference>
<dbReference type="InterPro" id="IPR004091">
    <property type="entry name" value="Chemotax_Me-accpt_rcpt_Me-site"/>
</dbReference>
<evidence type="ECO:0000256" key="14">
    <source>
        <dbReference type="SAM" id="Phobius"/>
    </source>
</evidence>
<feature type="transmembrane region" description="Helical" evidence="14">
    <location>
        <begin position="215"/>
        <end position="238"/>
    </location>
</feature>
<dbReference type="AlphaFoldDB" id="A0A0H5LQT8"/>
<protein>
    <submittedName>
        <fullName evidence="17">Putative methyl-accepting chemotaxis protein</fullName>
    </submittedName>
</protein>
<evidence type="ECO:0000256" key="8">
    <source>
        <dbReference type="ARBA" id="ARBA00023136"/>
    </source>
</evidence>
<feature type="compositionally biased region" description="Polar residues" evidence="13">
    <location>
        <begin position="551"/>
        <end position="567"/>
    </location>
</feature>
<comment type="similarity">
    <text evidence="10">Belongs to the methyl-accepting chemotaxis (MCP) protein family.</text>
</comment>
<dbReference type="Gene3D" id="1.10.287.950">
    <property type="entry name" value="Methyl-accepting chemotaxis protein"/>
    <property type="match status" value="1"/>
</dbReference>
<dbReference type="SMART" id="SM00283">
    <property type="entry name" value="MA"/>
    <property type="match status" value="1"/>
</dbReference>
<feature type="domain" description="Methyl-accepting transducer" evidence="15">
    <location>
        <begin position="297"/>
        <end position="526"/>
    </location>
</feature>
<evidence type="ECO:0000313" key="17">
    <source>
        <dbReference type="EMBL" id="CRY53430.1"/>
    </source>
</evidence>
<dbReference type="SMART" id="SM00304">
    <property type="entry name" value="HAMP"/>
    <property type="match status" value="1"/>
</dbReference>
<dbReference type="InterPro" id="IPR004090">
    <property type="entry name" value="Chemotax_Me-accpt_rcpt"/>
</dbReference>
<dbReference type="SUPFAM" id="SSF47170">
    <property type="entry name" value="Aspartate receptor, ligand-binding domain"/>
    <property type="match status" value="1"/>
</dbReference>
<dbReference type="RefSeq" id="WP_053008753.1">
    <property type="nucleotide sequence ID" value="NZ_CWJI01000001.1"/>
</dbReference>
<evidence type="ECO:0000256" key="4">
    <source>
        <dbReference type="ARBA" id="ARBA00022500"/>
    </source>
</evidence>
<dbReference type="PROSITE" id="PS00538">
    <property type="entry name" value="CHEMOTAXIS_TRANSDUC_1"/>
    <property type="match status" value="1"/>
</dbReference>
<feature type="coiled-coil region" evidence="12">
    <location>
        <begin position="497"/>
        <end position="535"/>
    </location>
</feature>
<dbReference type="InterPro" id="IPR003122">
    <property type="entry name" value="Tar_rcpt_lig-bd"/>
</dbReference>
<dbReference type="PANTHER" id="PTHR43531:SF5">
    <property type="entry name" value="METHYL-ACCEPTING CHEMOTAXIS PROTEIN III"/>
    <property type="match status" value="1"/>
</dbReference>
<dbReference type="InterPro" id="IPR051310">
    <property type="entry name" value="MCP_chemotaxis"/>
</dbReference>
<evidence type="ECO:0000256" key="6">
    <source>
        <dbReference type="ARBA" id="ARBA00022692"/>
    </source>
</evidence>
<organism evidence="17 18">
    <name type="scientific">Yersinia intermedia</name>
    <dbReference type="NCBI Taxonomy" id="631"/>
    <lineage>
        <taxon>Bacteria</taxon>
        <taxon>Pseudomonadati</taxon>
        <taxon>Pseudomonadota</taxon>
        <taxon>Gammaproteobacteria</taxon>
        <taxon>Enterobacterales</taxon>
        <taxon>Yersiniaceae</taxon>
        <taxon>Yersinia</taxon>
    </lineage>
</organism>
<dbReference type="FunFam" id="1.10.287.950:FF:000001">
    <property type="entry name" value="Methyl-accepting chemotaxis sensory transducer"/>
    <property type="match status" value="1"/>
</dbReference>
<dbReference type="Pfam" id="PF00672">
    <property type="entry name" value="HAMP"/>
    <property type="match status" value="1"/>
</dbReference>
<feature type="domain" description="HAMP" evidence="16">
    <location>
        <begin position="240"/>
        <end position="292"/>
    </location>
</feature>
<dbReference type="PROSITE" id="PS50111">
    <property type="entry name" value="CHEMOTAXIS_TRANSDUC_2"/>
    <property type="match status" value="1"/>
</dbReference>
<dbReference type="GO" id="GO:0005886">
    <property type="term" value="C:plasma membrane"/>
    <property type="evidence" value="ECO:0007669"/>
    <property type="project" value="UniProtKB-SubCell"/>
</dbReference>
<accession>A0A0H5LQT8</accession>
<name>A0A0H5LQT8_YERIN</name>
<feature type="region of interest" description="Disordered" evidence="13">
    <location>
        <begin position="545"/>
        <end position="579"/>
    </location>
</feature>
<keyword evidence="2" id="KW-1003">Cell membrane</keyword>
<dbReference type="Pfam" id="PF02203">
    <property type="entry name" value="TarH"/>
    <property type="match status" value="1"/>
</dbReference>
<keyword evidence="6 14" id="KW-0812">Transmembrane</keyword>
<evidence type="ECO:0000313" key="18">
    <source>
        <dbReference type="Proteomes" id="UP000043316"/>
    </source>
</evidence>
<keyword evidence="12" id="KW-0175">Coiled coil</keyword>
<evidence type="ECO:0000256" key="10">
    <source>
        <dbReference type="ARBA" id="ARBA00029447"/>
    </source>
</evidence>
<evidence type="ECO:0000256" key="12">
    <source>
        <dbReference type="SAM" id="Coils"/>
    </source>
</evidence>
<gene>
    <name evidence="17" type="primary">trg_1</name>
    <name evidence="17" type="ORF">ERS008476_00322</name>
</gene>
<feature type="transmembrane region" description="Helical" evidence="14">
    <location>
        <begin position="32"/>
        <end position="58"/>
    </location>
</feature>
<dbReference type="InterPro" id="IPR035440">
    <property type="entry name" value="4HB_MCP_dom_sf"/>
</dbReference>
<evidence type="ECO:0000256" key="9">
    <source>
        <dbReference type="ARBA" id="ARBA00023224"/>
    </source>
</evidence>
<evidence type="ECO:0000256" key="5">
    <source>
        <dbReference type="ARBA" id="ARBA00022519"/>
    </source>
</evidence>
<dbReference type="PROSITE" id="PS50885">
    <property type="entry name" value="HAMP"/>
    <property type="match status" value="1"/>
</dbReference>
<dbReference type="SUPFAM" id="SSF58104">
    <property type="entry name" value="Methyl-accepting chemotaxis protein (MCP) signaling domain"/>
    <property type="match status" value="1"/>
</dbReference>
<dbReference type="Gene3D" id="1.20.120.30">
    <property type="entry name" value="Aspartate receptor, ligand-binding domain"/>
    <property type="match status" value="1"/>
</dbReference>
<dbReference type="CDD" id="cd11386">
    <property type="entry name" value="MCP_signal"/>
    <property type="match status" value="1"/>
</dbReference>
<dbReference type="PRINTS" id="PR00260">
    <property type="entry name" value="CHEMTRNSDUCR"/>
</dbReference>
<dbReference type="GO" id="GO:0007165">
    <property type="term" value="P:signal transduction"/>
    <property type="evidence" value="ECO:0007669"/>
    <property type="project" value="UniProtKB-KW"/>
</dbReference>
<evidence type="ECO:0000256" key="1">
    <source>
        <dbReference type="ARBA" id="ARBA00004429"/>
    </source>
</evidence>
<evidence type="ECO:0000256" key="13">
    <source>
        <dbReference type="SAM" id="MobiDB-lite"/>
    </source>
</evidence>
<proteinExistence type="inferred from homology"/>
<keyword evidence="4" id="KW-0145">Chemotaxis</keyword>
<dbReference type="Pfam" id="PF00015">
    <property type="entry name" value="MCPsignal"/>
    <property type="match status" value="1"/>
</dbReference>
<evidence type="ECO:0000256" key="2">
    <source>
        <dbReference type="ARBA" id="ARBA00022475"/>
    </source>
</evidence>
<keyword evidence="7 14" id="KW-1133">Transmembrane helix</keyword>
<evidence type="ECO:0000256" key="7">
    <source>
        <dbReference type="ARBA" id="ARBA00022989"/>
    </source>
</evidence>
<reference evidence="18" key="1">
    <citation type="submission" date="2015-03" db="EMBL/GenBank/DDBJ databases">
        <authorList>
            <consortium name="Pathogen Informatics"/>
        </authorList>
    </citation>
    <scope>NUCLEOTIDE SEQUENCE [LARGE SCALE GENOMIC DNA]</scope>
    <source>
        <strain evidence="18">R148</strain>
    </source>
</reference>
<keyword evidence="5" id="KW-0997">Cell inner membrane</keyword>
<dbReference type="GO" id="GO:0004888">
    <property type="term" value="F:transmembrane signaling receptor activity"/>
    <property type="evidence" value="ECO:0007669"/>
    <property type="project" value="InterPro"/>
</dbReference>
<comment type="subcellular location">
    <subcellularLocation>
        <location evidence="1">Cell inner membrane</location>
        <topology evidence="1">Multi-pass membrane protein</topology>
    </subcellularLocation>
</comment>
<dbReference type="Proteomes" id="UP000043316">
    <property type="component" value="Unassembled WGS sequence"/>
</dbReference>
<dbReference type="PANTHER" id="PTHR43531">
    <property type="entry name" value="PROTEIN ICFG"/>
    <property type="match status" value="1"/>
</dbReference>
<keyword evidence="9 11" id="KW-0807">Transducer</keyword>
<keyword evidence="3" id="KW-0488">Methylation</keyword>
<sequence>MKRGSTHQPLNRKIAPEQTQNTKVFFVNNMRLVSLFIAILAGILLLFAAAIGTSGYFLKQSNQSLAEATQELDIRLGLSNSSNYLRTARLILIQAASSARIGDAQGYQQGLKNAESWMAQSQQMFNLYYNRPVKSATDTALDGPLKKAYEEYRDTGMKPMLDATKEGHFEEVISLEAEKLSPLDTAYNEPLLKAFKYRTEQATQINLTAQQEARLGYLLMGGAFILAILLTLIAFLVISKVIIKPINWLVERIQRIAQGDLTQTPAAFGRNEIGVLGNNIQQMQDSLSTTVEAVRSSADSIYQGSSEIALGNTDLSARTEQQAASLEQTAASMEQLTATVKQNAENAHHASQLAANASAKAAQGGDIVDDVVTTMDKISLSSMRIAEITNVINSIAFQTNILALNAAVEAARAGEQGRGFAVVASEVRNLAQRSADAAKEIESLIEASVDLIGDGSILVSDAGKAMSEIVTAVTHVTDIMGEIASASDEQSRGISQVAQAVSEMDNVTQQNASLVQEASAAAASLEQQAEVLTQAVAVFHLNGRSPAPQLKTATPTSMSQNKASANKKSGDDSLNWETF</sequence>
<evidence type="ECO:0000256" key="11">
    <source>
        <dbReference type="PROSITE-ProRule" id="PRU00284"/>
    </source>
</evidence>
<dbReference type="GO" id="GO:0006935">
    <property type="term" value="P:chemotaxis"/>
    <property type="evidence" value="ECO:0007669"/>
    <property type="project" value="UniProtKB-KW"/>
</dbReference>
<evidence type="ECO:0000259" key="16">
    <source>
        <dbReference type="PROSITE" id="PS50885"/>
    </source>
</evidence>
<dbReference type="InterPro" id="IPR004089">
    <property type="entry name" value="MCPsignal_dom"/>
</dbReference>
<dbReference type="CDD" id="cd06225">
    <property type="entry name" value="HAMP"/>
    <property type="match status" value="1"/>
</dbReference>
<evidence type="ECO:0000259" key="15">
    <source>
        <dbReference type="PROSITE" id="PS50111"/>
    </source>
</evidence>
<dbReference type="InterPro" id="IPR003660">
    <property type="entry name" value="HAMP_dom"/>
</dbReference>
<evidence type="ECO:0000256" key="3">
    <source>
        <dbReference type="ARBA" id="ARBA00022481"/>
    </source>
</evidence>
<keyword evidence="8 14" id="KW-0472">Membrane</keyword>